<comment type="caution">
    <text evidence="2">The sequence shown here is derived from an EMBL/GenBank/DDBJ whole genome shotgun (WGS) entry which is preliminary data.</text>
</comment>
<evidence type="ECO:0000256" key="1">
    <source>
        <dbReference type="SAM" id="Phobius"/>
    </source>
</evidence>
<evidence type="ECO:0000313" key="2">
    <source>
        <dbReference type="EMBL" id="KOE97507.1"/>
    </source>
</evidence>
<proteinExistence type="predicted"/>
<organism evidence="2 3">
    <name type="scientific">Stenotrophomonas geniculata N1</name>
    <dbReference type="NCBI Taxonomy" id="1167641"/>
    <lineage>
        <taxon>Bacteria</taxon>
        <taxon>Pseudomonadati</taxon>
        <taxon>Pseudomonadota</taxon>
        <taxon>Gammaproteobacteria</taxon>
        <taxon>Lysobacterales</taxon>
        <taxon>Lysobacteraceae</taxon>
        <taxon>Stenotrophomonas</taxon>
    </lineage>
</organism>
<protein>
    <submittedName>
        <fullName evidence="2">Membrane protein</fullName>
    </submittedName>
</protein>
<evidence type="ECO:0000313" key="3">
    <source>
        <dbReference type="Proteomes" id="UP000036890"/>
    </source>
</evidence>
<keyword evidence="1" id="KW-0472">Membrane</keyword>
<feature type="transmembrane region" description="Helical" evidence="1">
    <location>
        <begin position="121"/>
        <end position="142"/>
    </location>
</feature>
<dbReference type="EMBL" id="AJLO02000041">
    <property type="protein sequence ID" value="KOE97507.1"/>
    <property type="molecule type" value="Genomic_DNA"/>
</dbReference>
<feature type="transmembrane region" description="Helical" evidence="1">
    <location>
        <begin position="21"/>
        <end position="37"/>
    </location>
</feature>
<dbReference type="Proteomes" id="UP000036890">
    <property type="component" value="Unassembled WGS sequence"/>
</dbReference>
<dbReference type="AlphaFoldDB" id="A0A0L8A552"/>
<accession>A0A0L8A552</accession>
<sequence>MSTTPDISTMQLLLRQGRWPAGLSLGLLLVALLLLGIEPGLAMLAAGLMLLSVVAGVAQAYHAWRVALDASLLQLLRDEGLNDEAAAQRIDRLLHDSGLRRTPGAEPSRGWDLRWAGMRRLLLRQYLLTAVQLVLVLLAVLWPQT</sequence>
<dbReference type="OrthoDB" id="6053999at2"/>
<dbReference type="GeneID" id="90526121"/>
<feature type="transmembrane region" description="Helical" evidence="1">
    <location>
        <begin position="43"/>
        <end position="64"/>
    </location>
</feature>
<name>A0A0L8A552_9GAMM</name>
<dbReference type="RefSeq" id="WP_010481064.1">
    <property type="nucleotide sequence ID" value="NZ_AJLO02000041.1"/>
</dbReference>
<reference evidence="2 3" key="1">
    <citation type="journal article" date="2012" name="J. Bacteriol.">
        <title>Genome sequence of a novel nicotine-degrading strain, Pseudomonas geniculata N1.</title>
        <authorList>
            <person name="Tang H."/>
            <person name="Yu H."/>
            <person name="Tai C."/>
            <person name="Huang K."/>
            <person name="Liu Y."/>
            <person name="Wang L."/>
            <person name="Yao Y."/>
            <person name="Wu G."/>
            <person name="Xu P."/>
        </authorList>
    </citation>
    <scope>NUCLEOTIDE SEQUENCE [LARGE SCALE GENOMIC DNA]</scope>
    <source>
        <strain evidence="2 3">N1</strain>
    </source>
</reference>
<keyword evidence="1" id="KW-0812">Transmembrane</keyword>
<keyword evidence="1" id="KW-1133">Transmembrane helix</keyword>
<gene>
    <name evidence="2" type="ORF">W7K_18660</name>
</gene>